<feature type="domain" description="Transposable element P transposase-like GTP-binding insertion" evidence="1">
    <location>
        <begin position="64"/>
        <end position="164"/>
    </location>
</feature>
<dbReference type="AlphaFoldDB" id="A0A1E1X3B8"/>
<dbReference type="EMBL" id="GFAC01005667">
    <property type="protein sequence ID" value="JAT93521.1"/>
    <property type="molecule type" value="mRNA"/>
</dbReference>
<proteinExistence type="evidence at transcript level"/>
<evidence type="ECO:0000259" key="1">
    <source>
        <dbReference type="Pfam" id="PF21788"/>
    </source>
</evidence>
<reference evidence="2" key="1">
    <citation type="journal article" date="2017" name="Front. Cell. Infect. Microbiol.">
        <title>The Distinct Transcriptional Response of the Midgut of Amblyomma sculptum and Amblyomma aureolatum Ticks to Rickettsia rickettsii Correlates to Their Differences in Susceptibility to Infection.</title>
        <authorList>
            <person name="Martins L.A."/>
            <person name="Galletti M.F.B.M."/>
            <person name="Ribeiro J.M."/>
            <person name="Fujita A."/>
            <person name="Costa F.B."/>
            <person name="Labruna M.B."/>
            <person name="Daffre S."/>
            <person name="Fogaca A.C."/>
        </authorList>
    </citation>
    <scope>NUCLEOTIDE SEQUENCE</scope>
</reference>
<evidence type="ECO:0000313" key="2">
    <source>
        <dbReference type="EMBL" id="JAT93521.1"/>
    </source>
</evidence>
<dbReference type="InterPro" id="IPR048366">
    <property type="entry name" value="TNP-like_GBD"/>
</dbReference>
<accession>A0A1E1X3B8</accession>
<sequence>MGASNRAMWRELGFASHRNSHTVCRIAHPCLEGKELFFTADAAHVLKNIRGQLLNSSVFTLSDATVCQHGLPSNEVRIDHVRAVVQYDSDKELKVAPKLSEAHVTAGHFTKMKVGVAVQFFREAPSAIRYLVRHQILSPEAETTAWFLELISKWYTIMSSRHPSTALSLQNMEKYHSAISTLMLALDTIQGMKAGNTPQWKPSQAGLMISTTVVLRLQDTLLKGEGYKFFFTSRILQDCLENLFSVVRLRKPVPNAYDMKCALKLVCVSQFLHTPTTTNYEIDDGQYLVDMLSKGLKEQAEAEVEGIDDAEIFFIEELQSADCAILFHIGGFLVKSIVKAFDSCEQCKTAVLGSNSSEHAYLTALKEYVSDGNNLHYPSGPVMSTLKSCEEHFRGITTWTDSALTIKSPVQAITAYLSKMLRFNLETCEQHKEAVQKMLVSSYARLRLRIHLRQIGARTINGNASKTCAGVTLP</sequence>
<dbReference type="Pfam" id="PF21788">
    <property type="entry name" value="TNP-like_GBD"/>
    <property type="match status" value="1"/>
</dbReference>
<name>A0A1E1X3B8_9ACAR</name>
<organism evidence="2">
    <name type="scientific">Amblyomma aureolatum</name>
    <dbReference type="NCBI Taxonomy" id="187763"/>
    <lineage>
        <taxon>Eukaryota</taxon>
        <taxon>Metazoa</taxon>
        <taxon>Ecdysozoa</taxon>
        <taxon>Arthropoda</taxon>
        <taxon>Chelicerata</taxon>
        <taxon>Arachnida</taxon>
        <taxon>Acari</taxon>
        <taxon>Parasitiformes</taxon>
        <taxon>Ixodida</taxon>
        <taxon>Ixodoidea</taxon>
        <taxon>Ixodidae</taxon>
        <taxon>Amblyomminae</taxon>
        <taxon>Amblyomma</taxon>
    </lineage>
</organism>
<protein>
    <submittedName>
        <fullName evidence="2">Putative tick transposon</fullName>
    </submittedName>
</protein>